<evidence type="ECO:0000256" key="3">
    <source>
        <dbReference type="ARBA" id="ARBA00022845"/>
    </source>
</evidence>
<keyword evidence="5" id="KW-1005">Bacterial flagellum biogenesis</keyword>
<dbReference type="EMBL" id="MFIV01000036">
    <property type="protein sequence ID" value="OGF99206.1"/>
    <property type="molecule type" value="Genomic_DNA"/>
</dbReference>
<comment type="subcellular location">
    <subcellularLocation>
        <location evidence="5">Cytoplasm</location>
    </subcellularLocation>
</comment>
<keyword evidence="3 5" id="KW-0810">Translation regulation</keyword>
<dbReference type="InterPro" id="IPR036107">
    <property type="entry name" value="CsrA_sf"/>
</dbReference>
<dbReference type="Proteomes" id="UP000176992">
    <property type="component" value="Unassembled WGS sequence"/>
</dbReference>
<dbReference type="NCBIfam" id="TIGR00202">
    <property type="entry name" value="csrA"/>
    <property type="match status" value="1"/>
</dbReference>
<evidence type="ECO:0000313" key="6">
    <source>
        <dbReference type="EMBL" id="OGF99206.1"/>
    </source>
</evidence>
<evidence type="ECO:0000256" key="4">
    <source>
        <dbReference type="ARBA" id="ARBA00022884"/>
    </source>
</evidence>
<dbReference type="GO" id="GO:0044781">
    <property type="term" value="P:bacterial-type flagellum organization"/>
    <property type="evidence" value="ECO:0007669"/>
    <property type="project" value="UniProtKB-KW"/>
</dbReference>
<dbReference type="FunFam" id="2.60.40.4380:FF:000002">
    <property type="entry name" value="Translational regulator CsrA"/>
    <property type="match status" value="1"/>
</dbReference>
<keyword evidence="1 5" id="KW-0963">Cytoplasm</keyword>
<dbReference type="PANTHER" id="PTHR34984:SF1">
    <property type="entry name" value="CARBON STORAGE REGULATOR"/>
    <property type="match status" value="1"/>
</dbReference>
<protein>
    <recommendedName>
        <fullName evidence="5">Translational regulator CsrA</fullName>
    </recommendedName>
</protein>
<evidence type="ECO:0000256" key="2">
    <source>
        <dbReference type="ARBA" id="ARBA00022491"/>
    </source>
</evidence>
<dbReference type="HAMAP" id="MF_00167">
    <property type="entry name" value="CsrA"/>
    <property type="match status" value="1"/>
</dbReference>
<dbReference type="GO" id="GO:0048027">
    <property type="term" value="F:mRNA 5'-UTR binding"/>
    <property type="evidence" value="ECO:0007669"/>
    <property type="project" value="UniProtKB-UniRule"/>
</dbReference>
<dbReference type="GO" id="GO:0045947">
    <property type="term" value="P:negative regulation of translational initiation"/>
    <property type="evidence" value="ECO:0007669"/>
    <property type="project" value="UniProtKB-UniRule"/>
</dbReference>
<dbReference type="GO" id="GO:0006402">
    <property type="term" value="P:mRNA catabolic process"/>
    <property type="evidence" value="ECO:0007669"/>
    <property type="project" value="InterPro"/>
</dbReference>
<keyword evidence="2 5" id="KW-0678">Repressor</keyword>
<comment type="similarity">
    <text evidence="5">Belongs to the CsrA/RsmA family.</text>
</comment>
<dbReference type="GO" id="GO:1902208">
    <property type="term" value="P:regulation of bacterial-type flagellum assembly"/>
    <property type="evidence" value="ECO:0007669"/>
    <property type="project" value="UniProtKB-UniRule"/>
</dbReference>
<dbReference type="SUPFAM" id="SSF117130">
    <property type="entry name" value="CsrA-like"/>
    <property type="match status" value="1"/>
</dbReference>
<evidence type="ECO:0000256" key="1">
    <source>
        <dbReference type="ARBA" id="ARBA00022490"/>
    </source>
</evidence>
<evidence type="ECO:0000313" key="7">
    <source>
        <dbReference type="Proteomes" id="UP000176992"/>
    </source>
</evidence>
<accession>A0A1F5YGV6</accession>
<evidence type="ECO:0000256" key="5">
    <source>
        <dbReference type="HAMAP-Rule" id="MF_00167"/>
    </source>
</evidence>
<keyword evidence="4 5" id="KW-0694">RNA-binding</keyword>
<comment type="caution">
    <text evidence="6">The sequence shown here is derived from an EMBL/GenBank/DDBJ whole genome shotgun (WGS) entry which is preliminary data.</text>
</comment>
<reference evidence="6 7" key="1">
    <citation type="journal article" date="2016" name="Nat. Commun.">
        <title>Thousands of microbial genomes shed light on interconnected biogeochemical processes in an aquifer system.</title>
        <authorList>
            <person name="Anantharaman K."/>
            <person name="Brown C.T."/>
            <person name="Hug L.A."/>
            <person name="Sharon I."/>
            <person name="Castelle C.J."/>
            <person name="Probst A.J."/>
            <person name="Thomas B.C."/>
            <person name="Singh A."/>
            <person name="Wilkins M.J."/>
            <person name="Karaoz U."/>
            <person name="Brodie E.L."/>
            <person name="Williams K.H."/>
            <person name="Hubbard S.S."/>
            <person name="Banfield J.F."/>
        </authorList>
    </citation>
    <scope>NUCLEOTIDE SEQUENCE [LARGE SCALE GENOMIC DNA]</scope>
</reference>
<organism evidence="6 7">
    <name type="scientific">Candidatus Glassbacteria bacterium GWA2_58_10</name>
    <dbReference type="NCBI Taxonomy" id="1817865"/>
    <lineage>
        <taxon>Bacteria</taxon>
        <taxon>Candidatus Glassiibacteriota</taxon>
    </lineage>
</organism>
<dbReference type="GO" id="GO:0006109">
    <property type="term" value="P:regulation of carbohydrate metabolic process"/>
    <property type="evidence" value="ECO:0007669"/>
    <property type="project" value="InterPro"/>
</dbReference>
<dbReference type="AlphaFoldDB" id="A0A1F5YGV6"/>
<dbReference type="InterPro" id="IPR003751">
    <property type="entry name" value="CsrA"/>
</dbReference>
<comment type="function">
    <text evidence="5">A translational regulator that binds mRNA to regulate translation initiation and/or mRNA stability. Usually binds in the 5'-UTR at or near the Shine-Dalgarno sequence preventing ribosome-binding, thus repressing translation. Its main target seems to be the major flagellin gene, while its function is anatagonized by FliW.</text>
</comment>
<comment type="subunit">
    <text evidence="5">Homodimer; the beta-strands of each monomer intercalate to form a hydrophobic core, while the alpha-helices form wings that extend away from the core.</text>
</comment>
<gene>
    <name evidence="5" type="primary">csrA</name>
    <name evidence="6" type="ORF">A2Z86_09885</name>
</gene>
<name>A0A1F5YGV6_9BACT</name>
<sequence>MLILTRKLGESIAIGDSIKVTLLEVQGKQVKLGVLAPQDVPIHRQEVYEKIQLENLRASVASENDLSALTRILENHTGGGEIIH</sequence>
<dbReference type="NCBIfam" id="NF002469">
    <property type="entry name" value="PRK01712.1"/>
    <property type="match status" value="1"/>
</dbReference>
<dbReference type="Pfam" id="PF02599">
    <property type="entry name" value="CsrA"/>
    <property type="match status" value="1"/>
</dbReference>
<dbReference type="PANTHER" id="PTHR34984">
    <property type="entry name" value="CARBON STORAGE REGULATOR"/>
    <property type="match status" value="1"/>
</dbReference>
<proteinExistence type="inferred from homology"/>
<dbReference type="GO" id="GO:0005829">
    <property type="term" value="C:cytosol"/>
    <property type="evidence" value="ECO:0007669"/>
    <property type="project" value="TreeGrafter"/>
</dbReference>
<dbReference type="Gene3D" id="2.60.40.4380">
    <property type="entry name" value="Translational regulator CsrA"/>
    <property type="match status" value="1"/>
</dbReference>